<feature type="domain" description="ImpA N-terminal" evidence="2">
    <location>
        <begin position="8"/>
        <end position="131"/>
    </location>
</feature>
<proteinExistence type="predicted"/>
<feature type="region of interest" description="Disordered" evidence="1">
    <location>
        <begin position="164"/>
        <end position="184"/>
    </location>
</feature>
<dbReference type="Proteomes" id="UP000819052">
    <property type="component" value="Unassembled WGS sequence"/>
</dbReference>
<dbReference type="NCBIfam" id="TIGR03363">
    <property type="entry name" value="VI_chp_8"/>
    <property type="match status" value="1"/>
</dbReference>
<accession>A0ABX0MH53</accession>
<evidence type="ECO:0000313" key="3">
    <source>
        <dbReference type="EMBL" id="NHZ43710.1"/>
    </source>
</evidence>
<dbReference type="PANTHER" id="PTHR37951">
    <property type="entry name" value="CYTOPLASMIC PROTEIN-RELATED"/>
    <property type="match status" value="1"/>
</dbReference>
<reference evidence="3 4" key="1">
    <citation type="submission" date="2019-09" db="EMBL/GenBank/DDBJ databases">
        <title>Taxonomy of Antarctic Massilia spp.: description of Massilia rubra sp. nov., Massilia aquatica sp. nov., Massilia mucilaginosa sp. nov., Massilia frigida sp. nov. isolated from streams, lakes and regoliths.</title>
        <authorList>
            <person name="Holochova P."/>
            <person name="Sedlacek I."/>
            <person name="Kralova S."/>
            <person name="Maslanova I."/>
            <person name="Busse H.-J."/>
            <person name="Stankova E."/>
            <person name="Vrbovska V."/>
            <person name="Kovarovic V."/>
            <person name="Bartak M."/>
            <person name="Svec P."/>
            <person name="Pantucek R."/>
        </authorList>
    </citation>
    <scope>NUCLEOTIDE SEQUENCE [LARGE SCALE GENOMIC DNA]</scope>
    <source>
        <strain evidence="3 4">CCM 8693</strain>
    </source>
</reference>
<protein>
    <submittedName>
        <fullName evidence="3">Type VI secretion system protein TssA</fullName>
    </submittedName>
</protein>
<comment type="caution">
    <text evidence="3">The sequence shown here is derived from an EMBL/GenBank/DDBJ whole genome shotgun (WGS) entry which is preliminary data.</text>
</comment>
<dbReference type="InterPro" id="IPR010657">
    <property type="entry name" value="ImpA_N"/>
</dbReference>
<keyword evidence="4" id="KW-1185">Reference proteome</keyword>
<evidence type="ECO:0000313" key="4">
    <source>
        <dbReference type="Proteomes" id="UP000819052"/>
    </source>
</evidence>
<sequence length="361" mass="39169">MFAAEQLLTPISEDRPAGEDLAFSPDLDAINLARKADDPSLDQGEWVTEIKEADWEFVVKRCAALIETQSKDLRLAVWLAEAAAKKYQLRGLGESFRVIAGLLDQYWELGLYPEAEDGDQDQRIGNLSWILGRTPALVRETRVTEGNRGYTIIDFEVARKLANAPAPSGSHSNGHTNPGSGPAPLKLADLEKARSANSARFRETFTADAQYCLDGLKLFEQAADARLGHDSPGFSNAREALQNMVTLMPSASAAVEAEQPADSADYAYSEPQNDQGPQGGVAVPSGPPGVIRTRDQAVTQLRNVAEFFRRTEPHSPASYFADKAADAAGTDLHVWLRSVVKDAGAMAHIEELLGVKPPQDD</sequence>
<dbReference type="PANTHER" id="PTHR37951:SF1">
    <property type="entry name" value="TYPE VI SECRETION SYSTEM COMPONENT TSSA1"/>
    <property type="match status" value="1"/>
</dbReference>
<dbReference type="EMBL" id="VVIW01000022">
    <property type="protein sequence ID" value="NHZ43710.1"/>
    <property type="molecule type" value="Genomic_DNA"/>
</dbReference>
<name>A0ABX0MH53_9BURK</name>
<dbReference type="RefSeq" id="WP_167079716.1">
    <property type="nucleotide sequence ID" value="NZ_VVIW01000022.1"/>
</dbReference>
<dbReference type="InterPro" id="IPR017740">
    <property type="entry name" value="TssA-like"/>
</dbReference>
<feature type="compositionally biased region" description="Polar residues" evidence="1">
    <location>
        <begin position="169"/>
        <end position="179"/>
    </location>
</feature>
<evidence type="ECO:0000259" key="2">
    <source>
        <dbReference type="Pfam" id="PF06812"/>
    </source>
</evidence>
<gene>
    <name evidence="3" type="primary">tssA</name>
    <name evidence="3" type="ORF">F1609_26610</name>
</gene>
<evidence type="ECO:0000256" key="1">
    <source>
        <dbReference type="SAM" id="MobiDB-lite"/>
    </source>
</evidence>
<feature type="region of interest" description="Disordered" evidence="1">
    <location>
        <begin position="252"/>
        <end position="285"/>
    </location>
</feature>
<organism evidence="3 4">
    <name type="scientific">Massilia aquatica</name>
    <dbReference type="NCBI Taxonomy" id="2609000"/>
    <lineage>
        <taxon>Bacteria</taxon>
        <taxon>Pseudomonadati</taxon>
        <taxon>Pseudomonadota</taxon>
        <taxon>Betaproteobacteria</taxon>
        <taxon>Burkholderiales</taxon>
        <taxon>Oxalobacteraceae</taxon>
        <taxon>Telluria group</taxon>
        <taxon>Massilia</taxon>
    </lineage>
</organism>
<dbReference type="Pfam" id="PF06812">
    <property type="entry name" value="ImpA_N"/>
    <property type="match status" value="1"/>
</dbReference>